<evidence type="ECO:0000259" key="1">
    <source>
        <dbReference type="Pfam" id="PF01979"/>
    </source>
</evidence>
<dbReference type="PANTHER" id="PTHR43135:SF4">
    <property type="entry name" value="AMIDOHYDROLASE-RELATED DOMAIN-CONTAINING PROTEIN"/>
    <property type="match status" value="1"/>
</dbReference>
<dbReference type="EMBL" id="CP015220">
    <property type="protein sequence ID" value="AMY24872.1"/>
    <property type="molecule type" value="Genomic_DNA"/>
</dbReference>
<reference evidence="2 3" key="1">
    <citation type="journal article" date="2016" name="Genome Announc.">
        <title>Complete Genome and Plasmid Sequences for Rhodococcus fascians D188 and Draft Sequences for Rhodococcus Isolates PBTS 1 and PBTS 2.</title>
        <authorList>
            <person name="Stamler R.A."/>
            <person name="Vereecke D."/>
            <person name="Zhang Y."/>
            <person name="Schilkey F."/>
            <person name="Devitt N."/>
            <person name="Randall J.J."/>
        </authorList>
    </citation>
    <scope>NUCLEOTIDE SEQUENCE [LARGE SCALE GENOMIC DNA]</scope>
    <source>
        <strain evidence="2 3">PBTS2</strain>
    </source>
</reference>
<evidence type="ECO:0000313" key="2">
    <source>
        <dbReference type="EMBL" id="AMY24872.1"/>
    </source>
</evidence>
<feature type="domain" description="Amidohydrolase-related" evidence="1">
    <location>
        <begin position="42"/>
        <end position="337"/>
    </location>
</feature>
<name>A0A143QQU2_RHOFA</name>
<dbReference type="InterPro" id="IPR006680">
    <property type="entry name" value="Amidohydro-rel"/>
</dbReference>
<dbReference type="KEGG" id="rhs:A3Q41_03586"/>
<dbReference type="GO" id="GO:0016810">
    <property type="term" value="F:hydrolase activity, acting on carbon-nitrogen (but not peptide) bonds"/>
    <property type="evidence" value="ECO:0007669"/>
    <property type="project" value="InterPro"/>
</dbReference>
<dbReference type="InterPro" id="IPR032466">
    <property type="entry name" value="Metal_Hydrolase"/>
</dbReference>
<dbReference type="Pfam" id="PF01979">
    <property type="entry name" value="Amidohydro_1"/>
    <property type="match status" value="1"/>
</dbReference>
<accession>A0A143QQU2</accession>
<keyword evidence="3" id="KW-1185">Reference proteome</keyword>
<proteinExistence type="predicted"/>
<gene>
    <name evidence="2" type="ORF">A3Q41_03586</name>
</gene>
<dbReference type="RefSeq" id="WP_048318277.1">
    <property type="nucleotide sequence ID" value="NZ_CP015220.1"/>
</dbReference>
<sequence length="372" mass="39024">MSALRVRGRGLPDESPIDLWIDGGVLSTEPIADADFIHDGGWILPGLVDAHCHVGIEYGGGHTDLAGSIAQAETERGVGALLLRDAGSPVDTRALDEHDDLPRIIRAGRHIASPKRYIPGLAIDIEDESQLPEAVAQQARFGDGWVKLVGDWIDRSVGDLRPLWNDAILVDAIAAAHAEGARVTAHVFGEDALPGLIAAGIDCIEHGTGLTDETIEMMVQHGTALVPTLINIETFPGIADSATRYPVYARHMRALHARVGDTVGRAHDAGIPIFAGTDAGGSIAHGRIADEVDALGRVGLSPTDALGAACWDARSWLGRGGLEHGAPADLVVYSDDPRGGADVLSNPELVILRGRVTDRRGRAASGSGYGDG</sequence>
<dbReference type="InterPro" id="IPR011059">
    <property type="entry name" value="Metal-dep_hydrolase_composite"/>
</dbReference>
<dbReference type="Gene3D" id="2.30.40.10">
    <property type="entry name" value="Urease, subunit C, domain 1"/>
    <property type="match status" value="1"/>
</dbReference>
<dbReference type="SUPFAM" id="SSF51338">
    <property type="entry name" value="Composite domain of metallo-dependent hydrolases"/>
    <property type="match status" value="1"/>
</dbReference>
<dbReference type="Proteomes" id="UP000076038">
    <property type="component" value="Chromosome"/>
</dbReference>
<organism evidence="2 3">
    <name type="scientific">Rhodococcoides fascians</name>
    <name type="common">Rhodococcus fascians</name>
    <dbReference type="NCBI Taxonomy" id="1828"/>
    <lineage>
        <taxon>Bacteria</taxon>
        <taxon>Bacillati</taxon>
        <taxon>Actinomycetota</taxon>
        <taxon>Actinomycetes</taxon>
        <taxon>Mycobacteriales</taxon>
        <taxon>Nocardiaceae</taxon>
        <taxon>Rhodococcoides</taxon>
    </lineage>
</organism>
<dbReference type="OrthoDB" id="3451205at2"/>
<dbReference type="Gene3D" id="3.20.20.140">
    <property type="entry name" value="Metal-dependent hydrolases"/>
    <property type="match status" value="1"/>
</dbReference>
<dbReference type="PATRIC" id="fig|1653479.3.peg.3635"/>
<dbReference type="PANTHER" id="PTHR43135">
    <property type="entry name" value="ALPHA-D-RIBOSE 1-METHYLPHOSPHONATE 5-TRIPHOSPHATE DIPHOSPHATASE"/>
    <property type="match status" value="1"/>
</dbReference>
<dbReference type="AlphaFoldDB" id="A0A143QQU2"/>
<dbReference type="SUPFAM" id="SSF51556">
    <property type="entry name" value="Metallo-dependent hydrolases"/>
    <property type="match status" value="1"/>
</dbReference>
<protein>
    <recommendedName>
        <fullName evidence="1">Amidohydrolase-related domain-containing protein</fullName>
    </recommendedName>
</protein>
<evidence type="ECO:0000313" key="3">
    <source>
        <dbReference type="Proteomes" id="UP000076038"/>
    </source>
</evidence>
<reference evidence="3" key="2">
    <citation type="submission" date="2016-04" db="EMBL/GenBank/DDBJ databases">
        <title>Complete Genome and Plasmid Sequences for Rhodococcus fascians D188 and Draft Sequences for Rhodococcus spp. Isolates PBTS 1 and PBTS 2.</title>
        <authorList>
            <person name="Stamer R."/>
            <person name="Vereecke D."/>
            <person name="Zhang Y."/>
            <person name="Schilkey F."/>
            <person name="Devitt N."/>
            <person name="Randall J."/>
        </authorList>
    </citation>
    <scope>NUCLEOTIDE SEQUENCE [LARGE SCALE GENOMIC DNA]</scope>
    <source>
        <strain evidence="3">PBTS2</strain>
    </source>
</reference>
<dbReference type="InterPro" id="IPR051781">
    <property type="entry name" value="Metallo-dep_Hydrolase"/>
</dbReference>